<keyword evidence="3" id="KW-1185">Reference proteome</keyword>
<dbReference type="Proteomes" id="UP001321749">
    <property type="component" value="Unassembled WGS sequence"/>
</dbReference>
<proteinExistence type="predicted"/>
<dbReference type="AlphaFoldDB" id="A0AAV9HK21"/>
<dbReference type="EMBL" id="MU864997">
    <property type="protein sequence ID" value="KAK4461080.1"/>
    <property type="molecule type" value="Genomic_DNA"/>
</dbReference>
<feature type="transmembrane region" description="Helical" evidence="1">
    <location>
        <begin position="152"/>
        <end position="172"/>
    </location>
</feature>
<name>A0AAV9HK21_9PEZI</name>
<evidence type="ECO:0000313" key="2">
    <source>
        <dbReference type="EMBL" id="KAK4461080.1"/>
    </source>
</evidence>
<protein>
    <submittedName>
        <fullName evidence="2">Uncharacterized protein</fullName>
    </submittedName>
</protein>
<feature type="transmembrane region" description="Helical" evidence="1">
    <location>
        <begin position="70"/>
        <end position="88"/>
    </location>
</feature>
<evidence type="ECO:0000256" key="1">
    <source>
        <dbReference type="SAM" id="Phobius"/>
    </source>
</evidence>
<comment type="caution">
    <text evidence="2">The sequence shown here is derived from an EMBL/GenBank/DDBJ whole genome shotgun (WGS) entry which is preliminary data.</text>
</comment>
<keyword evidence="1" id="KW-1133">Transmembrane helix</keyword>
<organism evidence="2 3">
    <name type="scientific">Cladorrhinum samala</name>
    <dbReference type="NCBI Taxonomy" id="585594"/>
    <lineage>
        <taxon>Eukaryota</taxon>
        <taxon>Fungi</taxon>
        <taxon>Dikarya</taxon>
        <taxon>Ascomycota</taxon>
        <taxon>Pezizomycotina</taxon>
        <taxon>Sordariomycetes</taxon>
        <taxon>Sordariomycetidae</taxon>
        <taxon>Sordariales</taxon>
        <taxon>Podosporaceae</taxon>
        <taxon>Cladorrhinum</taxon>
    </lineage>
</organism>
<evidence type="ECO:0000313" key="3">
    <source>
        <dbReference type="Proteomes" id="UP001321749"/>
    </source>
</evidence>
<keyword evidence="1" id="KW-0472">Membrane</keyword>
<reference evidence="2" key="1">
    <citation type="journal article" date="2023" name="Mol. Phylogenet. Evol.">
        <title>Genome-scale phylogeny and comparative genomics of the fungal order Sordariales.</title>
        <authorList>
            <person name="Hensen N."/>
            <person name="Bonometti L."/>
            <person name="Westerberg I."/>
            <person name="Brannstrom I.O."/>
            <person name="Guillou S."/>
            <person name="Cros-Aarteil S."/>
            <person name="Calhoun S."/>
            <person name="Haridas S."/>
            <person name="Kuo A."/>
            <person name="Mondo S."/>
            <person name="Pangilinan J."/>
            <person name="Riley R."/>
            <person name="LaButti K."/>
            <person name="Andreopoulos B."/>
            <person name="Lipzen A."/>
            <person name="Chen C."/>
            <person name="Yan M."/>
            <person name="Daum C."/>
            <person name="Ng V."/>
            <person name="Clum A."/>
            <person name="Steindorff A."/>
            <person name="Ohm R.A."/>
            <person name="Martin F."/>
            <person name="Silar P."/>
            <person name="Natvig D.O."/>
            <person name="Lalanne C."/>
            <person name="Gautier V."/>
            <person name="Ament-Velasquez S.L."/>
            <person name="Kruys A."/>
            <person name="Hutchinson M.I."/>
            <person name="Powell A.J."/>
            <person name="Barry K."/>
            <person name="Miller A.N."/>
            <person name="Grigoriev I.V."/>
            <person name="Debuchy R."/>
            <person name="Gladieux P."/>
            <person name="Hiltunen Thoren M."/>
            <person name="Johannesson H."/>
        </authorList>
    </citation>
    <scope>NUCLEOTIDE SEQUENCE</scope>
    <source>
        <strain evidence="2">PSN324</strain>
    </source>
</reference>
<feature type="transmembrane region" description="Helical" evidence="1">
    <location>
        <begin position="45"/>
        <end position="63"/>
    </location>
</feature>
<accession>A0AAV9HK21</accession>
<keyword evidence="1" id="KW-0812">Transmembrane</keyword>
<sequence length="188" mass="21494">MSPHLPSKPLIPTTVQPNEVPPYYPSSRSASALSLFLADLFAPDALERVQFFTIFGLIGAAIVDLAEARWNFLIFVCLFSLASDYVFLKYRERRLTHHEAQAFNYKVGNLEWLVGLWISPLSYTNISLAFVTLLNVSSLWDKEGISSSRRYLAFASLCLWGMLWDWACYHLIFKDEAGEWVDEKETPC</sequence>
<gene>
    <name evidence="2" type="ORF">QBC42DRAFT_270770</name>
</gene>
<feature type="transmembrane region" description="Helical" evidence="1">
    <location>
        <begin position="121"/>
        <end position="140"/>
    </location>
</feature>
<reference evidence="2" key="2">
    <citation type="submission" date="2023-06" db="EMBL/GenBank/DDBJ databases">
        <authorList>
            <consortium name="Lawrence Berkeley National Laboratory"/>
            <person name="Mondo S.J."/>
            <person name="Hensen N."/>
            <person name="Bonometti L."/>
            <person name="Westerberg I."/>
            <person name="Brannstrom I.O."/>
            <person name="Guillou S."/>
            <person name="Cros-Aarteil S."/>
            <person name="Calhoun S."/>
            <person name="Haridas S."/>
            <person name="Kuo A."/>
            <person name="Pangilinan J."/>
            <person name="Riley R."/>
            <person name="Labutti K."/>
            <person name="Andreopoulos B."/>
            <person name="Lipzen A."/>
            <person name="Chen C."/>
            <person name="Yanf M."/>
            <person name="Daum C."/>
            <person name="Ng V."/>
            <person name="Clum A."/>
            <person name="Steindorff A."/>
            <person name="Ohm R."/>
            <person name="Martin F."/>
            <person name="Silar P."/>
            <person name="Natvig D."/>
            <person name="Lalanne C."/>
            <person name="Gautier V."/>
            <person name="Ament-Velasquez S.L."/>
            <person name="Kruys A."/>
            <person name="Hutchinson M.I."/>
            <person name="Powell A.J."/>
            <person name="Barry K."/>
            <person name="Miller A.N."/>
            <person name="Grigoriev I.V."/>
            <person name="Debuchy R."/>
            <person name="Gladieux P."/>
            <person name="Thoren M.H."/>
            <person name="Johannesson H."/>
        </authorList>
    </citation>
    <scope>NUCLEOTIDE SEQUENCE</scope>
    <source>
        <strain evidence="2">PSN324</strain>
    </source>
</reference>